<name>A0A2P4Y8J9_9STRA</name>
<organism evidence="1 2">
    <name type="scientific">Phytophthora palmivora</name>
    <dbReference type="NCBI Taxonomy" id="4796"/>
    <lineage>
        <taxon>Eukaryota</taxon>
        <taxon>Sar</taxon>
        <taxon>Stramenopiles</taxon>
        <taxon>Oomycota</taxon>
        <taxon>Peronosporomycetes</taxon>
        <taxon>Peronosporales</taxon>
        <taxon>Peronosporaceae</taxon>
        <taxon>Phytophthora</taxon>
    </lineage>
</organism>
<accession>A0A2P4Y8J9</accession>
<dbReference type="SUPFAM" id="SSF56672">
    <property type="entry name" value="DNA/RNA polymerases"/>
    <property type="match status" value="1"/>
</dbReference>
<sequence>MRANKLYAKIGKCVFAAEEIKVLGRFVSRVGVRADPGKVTAIVACETPRSLKDLRKCTARTRSTLVGPPKEKYRLRLEEHHQDAFDSIKATLQVAPVLALSNETKSSAPFVTHLTVHAVEEGR</sequence>
<gene>
    <name evidence="1" type="ORF">PHPALM_8947</name>
</gene>
<dbReference type="AlphaFoldDB" id="A0A2P4Y8J9"/>
<dbReference type="Proteomes" id="UP000237271">
    <property type="component" value="Unassembled WGS sequence"/>
</dbReference>
<dbReference type="EMBL" id="NCKW01004925">
    <property type="protein sequence ID" value="POM74135.1"/>
    <property type="molecule type" value="Genomic_DNA"/>
</dbReference>
<dbReference type="InterPro" id="IPR043502">
    <property type="entry name" value="DNA/RNA_pol_sf"/>
</dbReference>
<proteinExistence type="predicted"/>
<reference evidence="1 2" key="1">
    <citation type="journal article" date="2017" name="Genome Biol. Evol.">
        <title>Phytophthora megakarya and P. palmivora, closely related causal agents of cacao black pod rot, underwent increases in genome sizes and gene numbers by different mechanisms.</title>
        <authorList>
            <person name="Ali S.S."/>
            <person name="Shao J."/>
            <person name="Lary D.J."/>
            <person name="Kronmiller B."/>
            <person name="Shen D."/>
            <person name="Strem M.D."/>
            <person name="Amoako-Attah I."/>
            <person name="Akrofi A.Y."/>
            <person name="Begoude B.A."/>
            <person name="Ten Hoopen G.M."/>
            <person name="Coulibaly K."/>
            <person name="Kebe B.I."/>
            <person name="Melnick R.L."/>
            <person name="Guiltinan M.J."/>
            <person name="Tyler B.M."/>
            <person name="Meinhardt L.W."/>
            <person name="Bailey B.A."/>
        </authorList>
    </citation>
    <scope>NUCLEOTIDE SEQUENCE [LARGE SCALE GENOMIC DNA]</scope>
    <source>
        <strain evidence="2">sbr112.9</strain>
    </source>
</reference>
<comment type="caution">
    <text evidence="1">The sequence shown here is derived from an EMBL/GenBank/DDBJ whole genome shotgun (WGS) entry which is preliminary data.</text>
</comment>
<dbReference type="OrthoDB" id="118223at2759"/>
<protein>
    <submittedName>
        <fullName evidence="1">Pol protein</fullName>
    </submittedName>
</protein>
<keyword evidence="2" id="KW-1185">Reference proteome</keyword>
<evidence type="ECO:0000313" key="2">
    <source>
        <dbReference type="Proteomes" id="UP000237271"/>
    </source>
</evidence>
<evidence type="ECO:0000313" key="1">
    <source>
        <dbReference type="EMBL" id="POM74135.1"/>
    </source>
</evidence>